<proteinExistence type="predicted"/>
<dbReference type="InterPro" id="IPR000719">
    <property type="entry name" value="Prot_kinase_dom"/>
</dbReference>
<feature type="transmembrane region" description="Helical" evidence="5">
    <location>
        <begin position="164"/>
        <end position="183"/>
    </location>
</feature>
<keyword evidence="5" id="KW-0812">Transmembrane</keyword>
<evidence type="ECO:0000256" key="3">
    <source>
        <dbReference type="ARBA" id="ARBA00022777"/>
    </source>
</evidence>
<name>A0AAU9IKN6_9CILI</name>
<dbReference type="InterPro" id="IPR011009">
    <property type="entry name" value="Kinase-like_dom_sf"/>
</dbReference>
<keyword evidence="4" id="KW-0067">ATP-binding</keyword>
<feature type="transmembrane region" description="Helical" evidence="5">
    <location>
        <begin position="6"/>
        <end position="33"/>
    </location>
</feature>
<feature type="domain" description="Protein kinase" evidence="6">
    <location>
        <begin position="320"/>
        <end position="577"/>
    </location>
</feature>
<keyword evidence="5" id="KW-1133">Transmembrane helix</keyword>
<feature type="transmembrane region" description="Helical" evidence="5">
    <location>
        <begin position="45"/>
        <end position="65"/>
    </location>
</feature>
<evidence type="ECO:0000256" key="5">
    <source>
        <dbReference type="SAM" id="Phobius"/>
    </source>
</evidence>
<evidence type="ECO:0000259" key="6">
    <source>
        <dbReference type="PROSITE" id="PS50011"/>
    </source>
</evidence>
<feature type="transmembrane region" description="Helical" evidence="5">
    <location>
        <begin position="247"/>
        <end position="276"/>
    </location>
</feature>
<dbReference type="GO" id="GO:0004674">
    <property type="term" value="F:protein serine/threonine kinase activity"/>
    <property type="evidence" value="ECO:0007669"/>
    <property type="project" value="TreeGrafter"/>
</dbReference>
<evidence type="ECO:0000256" key="1">
    <source>
        <dbReference type="ARBA" id="ARBA00022679"/>
    </source>
</evidence>
<keyword evidence="1" id="KW-0808">Transferase</keyword>
<dbReference type="AlphaFoldDB" id="A0AAU9IKN6"/>
<dbReference type="InterPro" id="IPR001245">
    <property type="entry name" value="Ser-Thr/Tyr_kinase_cat_dom"/>
</dbReference>
<dbReference type="EMBL" id="CAJZBQ010000011">
    <property type="protein sequence ID" value="CAG9314053.1"/>
    <property type="molecule type" value="Genomic_DNA"/>
</dbReference>
<keyword evidence="5" id="KW-0472">Membrane</keyword>
<evidence type="ECO:0000313" key="7">
    <source>
        <dbReference type="EMBL" id="CAG9314053.1"/>
    </source>
</evidence>
<dbReference type="PANTHER" id="PTHR44329:SF288">
    <property type="entry name" value="MITOGEN-ACTIVATED PROTEIN KINASE KINASE KINASE 20"/>
    <property type="match status" value="1"/>
</dbReference>
<feature type="transmembrane region" description="Helical" evidence="5">
    <location>
        <begin position="130"/>
        <end position="149"/>
    </location>
</feature>
<keyword evidence="2" id="KW-0547">Nucleotide-binding</keyword>
<feature type="transmembrane region" description="Helical" evidence="5">
    <location>
        <begin position="85"/>
        <end position="105"/>
    </location>
</feature>
<dbReference type="Proteomes" id="UP001162131">
    <property type="component" value="Unassembled WGS sequence"/>
</dbReference>
<dbReference type="SUPFAM" id="SSF56112">
    <property type="entry name" value="Protein kinase-like (PK-like)"/>
    <property type="match status" value="1"/>
</dbReference>
<accession>A0AAU9IKN6</accession>
<evidence type="ECO:0000256" key="4">
    <source>
        <dbReference type="ARBA" id="ARBA00022840"/>
    </source>
</evidence>
<keyword evidence="8" id="KW-1185">Reference proteome</keyword>
<dbReference type="Gene3D" id="1.10.510.10">
    <property type="entry name" value="Transferase(Phosphotransferase) domain 1"/>
    <property type="match status" value="1"/>
</dbReference>
<evidence type="ECO:0000313" key="8">
    <source>
        <dbReference type="Proteomes" id="UP001162131"/>
    </source>
</evidence>
<keyword evidence="3" id="KW-0418">Kinase</keyword>
<dbReference type="Pfam" id="PF07714">
    <property type="entry name" value="PK_Tyr_Ser-Thr"/>
    <property type="match status" value="1"/>
</dbReference>
<comment type="caution">
    <text evidence="7">The sequence shown here is derived from an EMBL/GenBank/DDBJ whole genome shotgun (WGS) entry which is preliminary data.</text>
</comment>
<dbReference type="GO" id="GO:0005524">
    <property type="term" value="F:ATP binding"/>
    <property type="evidence" value="ECO:0007669"/>
    <property type="project" value="UniProtKB-KW"/>
</dbReference>
<gene>
    <name evidence="7" type="ORF">BSTOLATCC_MIC9851</name>
</gene>
<evidence type="ECO:0000256" key="2">
    <source>
        <dbReference type="ARBA" id="ARBA00022741"/>
    </source>
</evidence>
<reference evidence="7" key="1">
    <citation type="submission" date="2021-09" db="EMBL/GenBank/DDBJ databases">
        <authorList>
            <consortium name="AG Swart"/>
            <person name="Singh M."/>
            <person name="Singh A."/>
            <person name="Seah K."/>
            <person name="Emmerich C."/>
        </authorList>
    </citation>
    <scope>NUCLEOTIDE SEQUENCE</scope>
    <source>
        <strain evidence="7">ATCC30299</strain>
    </source>
</reference>
<organism evidence="7 8">
    <name type="scientific">Blepharisma stoltei</name>
    <dbReference type="NCBI Taxonomy" id="1481888"/>
    <lineage>
        <taxon>Eukaryota</taxon>
        <taxon>Sar</taxon>
        <taxon>Alveolata</taxon>
        <taxon>Ciliophora</taxon>
        <taxon>Postciliodesmatophora</taxon>
        <taxon>Heterotrichea</taxon>
        <taxon>Heterotrichida</taxon>
        <taxon>Blepharismidae</taxon>
        <taxon>Blepharisma</taxon>
    </lineage>
</organism>
<dbReference type="PANTHER" id="PTHR44329">
    <property type="entry name" value="SERINE/THREONINE-PROTEIN KINASE TNNI3K-RELATED"/>
    <property type="match status" value="1"/>
</dbReference>
<dbReference type="PROSITE" id="PS50011">
    <property type="entry name" value="PROTEIN_KINASE_DOM"/>
    <property type="match status" value="1"/>
</dbReference>
<dbReference type="InterPro" id="IPR051681">
    <property type="entry name" value="Ser/Thr_Kinases-Pseudokinases"/>
</dbReference>
<protein>
    <recommendedName>
        <fullName evidence="6">Protein kinase domain-containing protein</fullName>
    </recommendedName>
</protein>
<sequence length="579" mass="66099">MDSTDSTALLVFLCLFLIYTAISCLCLFRAIRLHNFTTEWRQTKIFYVTVLFQSLLRAICFLVIITNLKSLSDVFLFLLLSIPDSLFIVSYLLLIWQMLTVFYYAHISQLRMTFFNEISKRPKYSKASKAIAFILTIWIGTQIMLYFLLSCSMLHERDISKEIGIVNFILPSCVMAMMVYFQIKYSGLPTRSKVWKSKLNRINCVALFWSLARFAEGIDDILAEYSEPNISENITNRADHAMDTTAAALMILSLIISEVICMALVLDYGFIGIFLFSEEEGDQSILDIDEKNSIMDEKTHEFSTLSMVAETSIKLSDLTIIDEYFSKKNGLGKLYKATYKGMTVILRKIVFKRLSGYVIEEFQEEINIIQTMICNHLLPIIGVIIDLPTIGIVYPFVERGSLYNALHVEKVKFSYREKLRIACDIAECLEQIHSQGKAHGHLTSDNILLKDDGEALISDLGFLKVKKYAGIISGYTNKSGWSSPEFIKEKRLTPLKAVPSDDVYSFGMMVWEIMSEQEPFPGYSKDQLCQQVVVEGYRPKIPANIPEVLCNLIMSCWNTDPEKRPPISLLARSLERISN</sequence>